<gene>
    <name evidence="2" type="ORF">NFI95_02295</name>
</gene>
<dbReference type="Pfam" id="PF02541">
    <property type="entry name" value="Ppx-GppA"/>
    <property type="match status" value="1"/>
</dbReference>
<dbReference type="CDD" id="cd24054">
    <property type="entry name" value="ASKHA_NBD_AaPPX-GppA_MtPPX2-like"/>
    <property type="match status" value="1"/>
</dbReference>
<dbReference type="InterPro" id="IPR043129">
    <property type="entry name" value="ATPase_NBD"/>
</dbReference>
<dbReference type="RefSeq" id="WP_422862713.1">
    <property type="nucleotide sequence ID" value="NZ_JAMSKV010000001.1"/>
</dbReference>
<reference evidence="2 3" key="1">
    <citation type="submission" date="2022-06" db="EMBL/GenBank/DDBJ databases">
        <title>Endosaccharibacter gen. nov., sp. nov., endophytic bacteria isolated from sugarcane.</title>
        <authorList>
            <person name="Pitiwittayakul N."/>
            <person name="Yukphan P."/>
            <person name="Charoenyingcharoen P."/>
            <person name="Tanasupawat S."/>
        </authorList>
    </citation>
    <scope>NUCLEOTIDE SEQUENCE [LARGE SCALE GENOMIC DNA]</scope>
    <source>
        <strain evidence="2 3">KSS8</strain>
    </source>
</reference>
<protein>
    <submittedName>
        <fullName evidence="2">Ppx/GppA family phosphatase</fullName>
    </submittedName>
</protein>
<dbReference type="InterPro" id="IPR050273">
    <property type="entry name" value="GppA/Ppx_hydrolase"/>
</dbReference>
<organism evidence="2 3">
    <name type="scientific">Endosaccharibacter trunci</name>
    <dbReference type="NCBI Taxonomy" id="2812733"/>
    <lineage>
        <taxon>Bacteria</taxon>
        <taxon>Pseudomonadati</taxon>
        <taxon>Pseudomonadota</taxon>
        <taxon>Alphaproteobacteria</taxon>
        <taxon>Acetobacterales</taxon>
        <taxon>Acetobacteraceae</taxon>
        <taxon>Endosaccharibacter</taxon>
    </lineage>
</organism>
<dbReference type="PANTHER" id="PTHR30005">
    <property type="entry name" value="EXOPOLYPHOSPHATASE"/>
    <property type="match status" value="1"/>
</dbReference>
<dbReference type="PANTHER" id="PTHR30005:SF0">
    <property type="entry name" value="RETROGRADE REGULATION PROTEIN 2"/>
    <property type="match status" value="1"/>
</dbReference>
<comment type="caution">
    <text evidence="2">The sequence shown here is derived from an EMBL/GenBank/DDBJ whole genome shotgun (WGS) entry which is preliminary data.</text>
</comment>
<evidence type="ECO:0000313" key="2">
    <source>
        <dbReference type="EMBL" id="MCQ8277280.1"/>
    </source>
</evidence>
<dbReference type="Gene3D" id="3.30.420.40">
    <property type="match status" value="1"/>
</dbReference>
<dbReference type="EMBL" id="JAMSKV010000001">
    <property type="protein sequence ID" value="MCQ8277280.1"/>
    <property type="molecule type" value="Genomic_DNA"/>
</dbReference>
<feature type="domain" description="Ppx/GppA phosphatase N-terminal" evidence="1">
    <location>
        <begin position="37"/>
        <end position="337"/>
    </location>
</feature>
<keyword evidence="3" id="KW-1185">Reference proteome</keyword>
<name>A0ABT1W340_9PROT</name>
<sequence length="363" mass="39162">MTDPVSRPSLSWRGAARPAAPAYAALDLGTNNCRLLIAMPTAQGFRVVDSFSRVVRLGEGLAASGRLSQAAMDRTLNALHVCVDRIGRRRLRGLRAIATEACRRAENGRSFLRRVEHETGLAIEMISTREEAELALESCAPLLRTAPGSGQSRALLFDIGGGSTEIAWVRLDKRSRPELIGYRSLPLGVVTLAEQFGDDAFTEAGYTSMVRFVCDQLRSFEALHCIGREVAAGRVRLIGTSGTVTTLASIALELPRYRRSAVDGIALPSSSALQAAGALRRMGRSGMEAHSCIGPDRARLVLPGCAIFEAIHRRWPCDAVMVADRGLRDGMLLRMMRDRSAQLPMPPFPIPSLSVAAGMVPSA</sequence>
<dbReference type="Proteomes" id="UP001524587">
    <property type="component" value="Unassembled WGS sequence"/>
</dbReference>
<proteinExistence type="predicted"/>
<accession>A0ABT1W340</accession>
<evidence type="ECO:0000313" key="3">
    <source>
        <dbReference type="Proteomes" id="UP001524587"/>
    </source>
</evidence>
<dbReference type="Gene3D" id="3.30.420.150">
    <property type="entry name" value="Exopolyphosphatase. Domain 2"/>
    <property type="match status" value="1"/>
</dbReference>
<dbReference type="InterPro" id="IPR003695">
    <property type="entry name" value="Ppx_GppA_N"/>
</dbReference>
<evidence type="ECO:0000259" key="1">
    <source>
        <dbReference type="Pfam" id="PF02541"/>
    </source>
</evidence>
<dbReference type="SUPFAM" id="SSF53067">
    <property type="entry name" value="Actin-like ATPase domain"/>
    <property type="match status" value="2"/>
</dbReference>